<reference evidence="1" key="1">
    <citation type="submission" date="2018-05" db="EMBL/GenBank/DDBJ databases">
        <authorList>
            <person name="Lanie J.A."/>
            <person name="Ng W.-L."/>
            <person name="Kazmierczak K.M."/>
            <person name="Andrzejewski T.M."/>
            <person name="Davidsen T.M."/>
            <person name="Wayne K.J."/>
            <person name="Tettelin H."/>
            <person name="Glass J.I."/>
            <person name="Rusch D."/>
            <person name="Podicherti R."/>
            <person name="Tsui H.-C.T."/>
            <person name="Winkler M.E."/>
        </authorList>
    </citation>
    <scope>NUCLEOTIDE SEQUENCE</scope>
</reference>
<accession>A0A381V067</accession>
<gene>
    <name evidence="1" type="ORF">METZ01_LOCUS86626</name>
</gene>
<organism evidence="1">
    <name type="scientific">marine metagenome</name>
    <dbReference type="NCBI Taxonomy" id="408172"/>
    <lineage>
        <taxon>unclassified sequences</taxon>
        <taxon>metagenomes</taxon>
        <taxon>ecological metagenomes</taxon>
    </lineage>
</organism>
<name>A0A381V067_9ZZZZ</name>
<protein>
    <submittedName>
        <fullName evidence="1">Uncharacterized protein</fullName>
    </submittedName>
</protein>
<dbReference type="EMBL" id="UINC01007520">
    <property type="protein sequence ID" value="SVA33772.1"/>
    <property type="molecule type" value="Genomic_DNA"/>
</dbReference>
<sequence>MTTELLVLYRKTNEDVVFFRGSWKKIFPKLFATFVLCHWLSFLLFTPETEKNID</sequence>
<dbReference type="AlphaFoldDB" id="A0A381V067"/>
<evidence type="ECO:0000313" key="1">
    <source>
        <dbReference type="EMBL" id="SVA33772.1"/>
    </source>
</evidence>
<proteinExistence type="predicted"/>